<evidence type="ECO:0000313" key="1">
    <source>
        <dbReference type="EMBL" id="KAI6084435.1"/>
    </source>
</evidence>
<organism evidence="1 2">
    <name type="scientific">Hypoxylon rubiginosum</name>
    <dbReference type="NCBI Taxonomy" id="110542"/>
    <lineage>
        <taxon>Eukaryota</taxon>
        <taxon>Fungi</taxon>
        <taxon>Dikarya</taxon>
        <taxon>Ascomycota</taxon>
        <taxon>Pezizomycotina</taxon>
        <taxon>Sordariomycetes</taxon>
        <taxon>Xylariomycetidae</taxon>
        <taxon>Xylariales</taxon>
        <taxon>Hypoxylaceae</taxon>
        <taxon>Hypoxylon</taxon>
    </lineage>
</organism>
<name>A0ACC0CVF4_9PEZI</name>
<dbReference type="EMBL" id="MU394337">
    <property type="protein sequence ID" value="KAI6084435.1"/>
    <property type="molecule type" value="Genomic_DNA"/>
</dbReference>
<accession>A0ACC0CVF4</accession>
<protein>
    <submittedName>
        <fullName evidence="1">Uncharacterized protein</fullName>
    </submittedName>
</protein>
<dbReference type="Proteomes" id="UP001497680">
    <property type="component" value="Unassembled WGS sequence"/>
</dbReference>
<reference evidence="1 2" key="1">
    <citation type="journal article" date="2022" name="New Phytol.">
        <title>Ecological generalism drives hyperdiversity of secondary metabolite gene clusters in xylarialean endophytes.</title>
        <authorList>
            <person name="Franco M.E.E."/>
            <person name="Wisecaver J.H."/>
            <person name="Arnold A.E."/>
            <person name="Ju Y.M."/>
            <person name="Slot J.C."/>
            <person name="Ahrendt S."/>
            <person name="Moore L.P."/>
            <person name="Eastman K.E."/>
            <person name="Scott K."/>
            <person name="Konkel Z."/>
            <person name="Mondo S.J."/>
            <person name="Kuo A."/>
            <person name="Hayes R.D."/>
            <person name="Haridas S."/>
            <person name="Andreopoulos B."/>
            <person name="Riley R."/>
            <person name="LaButti K."/>
            <person name="Pangilinan J."/>
            <person name="Lipzen A."/>
            <person name="Amirebrahimi M."/>
            <person name="Yan J."/>
            <person name="Adam C."/>
            <person name="Keymanesh K."/>
            <person name="Ng V."/>
            <person name="Louie K."/>
            <person name="Northen T."/>
            <person name="Drula E."/>
            <person name="Henrissat B."/>
            <person name="Hsieh H.M."/>
            <person name="Youens-Clark K."/>
            <person name="Lutzoni F."/>
            <person name="Miadlikowska J."/>
            <person name="Eastwood D.C."/>
            <person name="Hamelin R.C."/>
            <person name="Grigoriev I.V."/>
            <person name="U'Ren J.M."/>
        </authorList>
    </citation>
    <scope>NUCLEOTIDE SEQUENCE [LARGE SCALE GENOMIC DNA]</scope>
    <source>
        <strain evidence="1 2">ER1909</strain>
    </source>
</reference>
<sequence length="478" mass="53171">MPNIEYALNKQAKLMDEWRKSIVGLLLRPLVDNEEVASISSALPRSYADDGLESIRWYFQKVGAQRLRWIRLEKQEEGTISIRTASLVKAADGTEKWQDFILKPSFKPLTESQMAQLWSAVDASFNVRPGPAATWISYAKGPYLNNFQPWLDSHCRDILDDCDFTLAVKTQLNYPSGPEIAVDGNAYRWTVAQELLALVAYYVPTLQERLPSAVSLTPTTDYLPPHQGCAVVLPPSTQCYGRHLTQEALRSIFERLSTLRLRLLGSKRQNVHWMDQVARWRPMNLSPLPAPSDTSPPTLHSNSVSAQENTPAPGNGHGHAVQGPEVFPDENLPFPVHGEVHGDAQRAIAAYNASILNNDGQDGARADDLRVLPIIELSIVSAHFHPPSPAAATSTDRKCRVYSSTRNWRGEAEAPEPEDPDLMYPEDRMVADLRPDLSNVATSTSTSRGNIGPPVTIPRRSGLRLKTKDETKDKTKDK</sequence>
<keyword evidence="2" id="KW-1185">Reference proteome</keyword>
<evidence type="ECO:0000313" key="2">
    <source>
        <dbReference type="Proteomes" id="UP001497680"/>
    </source>
</evidence>
<gene>
    <name evidence="1" type="ORF">F4821DRAFT_261955</name>
</gene>
<proteinExistence type="predicted"/>
<comment type="caution">
    <text evidence="1">The sequence shown here is derived from an EMBL/GenBank/DDBJ whole genome shotgun (WGS) entry which is preliminary data.</text>
</comment>